<feature type="region of interest" description="Disordered" evidence="1">
    <location>
        <begin position="1"/>
        <end position="67"/>
    </location>
</feature>
<accession>A0ABP7HXA7</accession>
<comment type="caution">
    <text evidence="2">The sequence shown here is derived from an EMBL/GenBank/DDBJ whole genome shotgun (WGS) entry which is preliminary data.</text>
</comment>
<gene>
    <name evidence="2" type="ORF">GCM10022403_039130</name>
</gene>
<dbReference type="Proteomes" id="UP001501009">
    <property type="component" value="Unassembled WGS sequence"/>
</dbReference>
<feature type="compositionally biased region" description="Basic and acidic residues" evidence="1">
    <location>
        <begin position="46"/>
        <end position="57"/>
    </location>
</feature>
<organism evidence="2 3">
    <name type="scientific">Streptomyces coacervatus</name>
    <dbReference type="NCBI Taxonomy" id="647381"/>
    <lineage>
        <taxon>Bacteria</taxon>
        <taxon>Bacillati</taxon>
        <taxon>Actinomycetota</taxon>
        <taxon>Actinomycetes</taxon>
        <taxon>Kitasatosporales</taxon>
        <taxon>Streptomycetaceae</taxon>
        <taxon>Streptomyces</taxon>
    </lineage>
</organism>
<dbReference type="EMBL" id="BAABDE010000017">
    <property type="protein sequence ID" value="GAA3801026.1"/>
    <property type="molecule type" value="Genomic_DNA"/>
</dbReference>
<evidence type="ECO:0000256" key="1">
    <source>
        <dbReference type="SAM" id="MobiDB-lite"/>
    </source>
</evidence>
<keyword evidence="3" id="KW-1185">Reference proteome</keyword>
<reference evidence="3" key="1">
    <citation type="journal article" date="2019" name="Int. J. Syst. Evol. Microbiol.">
        <title>The Global Catalogue of Microorganisms (GCM) 10K type strain sequencing project: providing services to taxonomists for standard genome sequencing and annotation.</title>
        <authorList>
            <consortium name="The Broad Institute Genomics Platform"/>
            <consortium name="The Broad Institute Genome Sequencing Center for Infectious Disease"/>
            <person name="Wu L."/>
            <person name="Ma J."/>
        </authorList>
    </citation>
    <scope>NUCLEOTIDE SEQUENCE [LARGE SCALE GENOMIC DNA]</scope>
    <source>
        <strain evidence="3">JCM 17138</strain>
    </source>
</reference>
<name>A0ABP7HXA7_9ACTN</name>
<proteinExistence type="predicted"/>
<dbReference type="RefSeq" id="WP_275777950.1">
    <property type="nucleotide sequence ID" value="NZ_JARHTP010000017.1"/>
</dbReference>
<evidence type="ECO:0000313" key="3">
    <source>
        <dbReference type="Proteomes" id="UP001501009"/>
    </source>
</evidence>
<protein>
    <submittedName>
        <fullName evidence="2">Uncharacterized protein</fullName>
    </submittedName>
</protein>
<evidence type="ECO:0000313" key="2">
    <source>
        <dbReference type="EMBL" id="GAA3801026.1"/>
    </source>
</evidence>
<sequence length="140" mass="14342">MTSPPPTKSLPGHGGAVAAPQLVDTAAVGGPKVAARKGVPSALRPDQFRSDQARHSTLDPTSEQPGIRIYAPPVYRHHYDGARWSTRPGDTPNAAYACSCGHRGTATGAPKVAALAAEYAAHQSACTGAPAALPERRAAA</sequence>